<dbReference type="FunCoup" id="A0A1B1YX29">
    <property type="interactions" value="181"/>
</dbReference>
<dbReference type="PIRSF" id="PIRSF004808">
    <property type="entry name" value="LasT"/>
    <property type="match status" value="1"/>
</dbReference>
<dbReference type="GO" id="GO:0003723">
    <property type="term" value="F:RNA binding"/>
    <property type="evidence" value="ECO:0007669"/>
    <property type="project" value="InterPro"/>
</dbReference>
<evidence type="ECO:0000256" key="3">
    <source>
        <dbReference type="ARBA" id="ARBA00022679"/>
    </source>
</evidence>
<dbReference type="InterPro" id="IPR029028">
    <property type="entry name" value="Alpha/beta_knot_MTases"/>
</dbReference>
<reference evidence="8" key="1">
    <citation type="submission" date="2016-03" db="EMBL/GenBank/DDBJ databases">
        <title>Complete genome sequence of Solimmundus cernigliae, representing a novel lineage of polycyclic aromatic hydrocarbon degraders within the Gammaproteobacteria.</title>
        <authorList>
            <person name="Singleton D.R."/>
            <person name="Dickey A.N."/>
            <person name="Scholl E.H."/>
            <person name="Wright F.A."/>
            <person name="Aitken M.D."/>
        </authorList>
    </citation>
    <scope>NUCLEOTIDE SEQUENCE [LARGE SCALE GENOMIC DNA]</scope>
    <source>
        <strain evidence="8">TR3.2</strain>
    </source>
</reference>
<comment type="subcellular location">
    <subcellularLocation>
        <location evidence="5">Cytoplasm</location>
    </subcellularLocation>
</comment>
<accession>A0A1B1YX29</accession>
<keyword evidence="5" id="KW-0963">Cytoplasm</keyword>
<name>A0A1B1YX29_9GAMM</name>
<dbReference type="RefSeq" id="WP_068806976.1">
    <property type="nucleotide sequence ID" value="NZ_CP014671.1"/>
</dbReference>
<evidence type="ECO:0000256" key="1">
    <source>
        <dbReference type="ARBA" id="ARBA00007228"/>
    </source>
</evidence>
<dbReference type="PANTHER" id="PTHR42786">
    <property type="entry name" value="TRNA/RRNA METHYLTRANSFERASE"/>
    <property type="match status" value="1"/>
</dbReference>
<dbReference type="InterPro" id="IPR029026">
    <property type="entry name" value="tRNA_m1G_MTases_N"/>
</dbReference>
<dbReference type="NCBIfam" id="TIGR00050">
    <property type="entry name" value="rRNA_methyl_1"/>
    <property type="match status" value="1"/>
</dbReference>
<evidence type="ECO:0000256" key="2">
    <source>
        <dbReference type="ARBA" id="ARBA00022603"/>
    </source>
</evidence>
<dbReference type="InParanoid" id="A0A1B1YX29"/>
<evidence type="ECO:0000256" key="5">
    <source>
        <dbReference type="RuleBase" id="RU362024"/>
    </source>
</evidence>
<comment type="subunit">
    <text evidence="5">Homodimer.</text>
</comment>
<evidence type="ECO:0000256" key="4">
    <source>
        <dbReference type="ARBA" id="ARBA00022691"/>
    </source>
</evidence>
<dbReference type="InterPro" id="IPR004384">
    <property type="entry name" value="RNA_MeTrfase_TrmJ/LasT"/>
</dbReference>
<gene>
    <name evidence="5" type="primary">trmJ</name>
    <name evidence="7" type="ORF">PG2T_14310</name>
</gene>
<dbReference type="AlphaFoldDB" id="A0A1B1YX29"/>
<evidence type="ECO:0000313" key="8">
    <source>
        <dbReference type="Proteomes" id="UP000092952"/>
    </source>
</evidence>
<keyword evidence="3" id="KW-0808">Transferase</keyword>
<dbReference type="OrthoDB" id="9806346at2"/>
<feature type="domain" description="tRNA/rRNA methyltransferase SpoU type" evidence="6">
    <location>
        <begin position="7"/>
        <end position="156"/>
    </location>
</feature>
<dbReference type="PANTHER" id="PTHR42786:SF2">
    <property type="entry name" value="TRNA (CYTIDINE_URIDINE-2'-O-)-METHYLTRANSFERASE TRMJ"/>
    <property type="match status" value="1"/>
</dbReference>
<keyword evidence="4 5" id="KW-0949">S-adenosyl-L-methionine</keyword>
<dbReference type="InterPro" id="IPR001537">
    <property type="entry name" value="SpoU_MeTrfase"/>
</dbReference>
<dbReference type="GO" id="GO:0160206">
    <property type="term" value="F:tRNA (cytidine(32)/uridine(32)-2'-O)-methyltransferase activity"/>
    <property type="evidence" value="ECO:0007669"/>
    <property type="project" value="UniProtKB-EC"/>
</dbReference>
<comment type="catalytic activity">
    <reaction evidence="5">
        <text>cytidine(32) in tRNA + S-adenosyl-L-methionine = 2'-O-methylcytidine(32) in tRNA + S-adenosyl-L-homocysteine + H(+)</text>
        <dbReference type="Rhea" id="RHEA:42932"/>
        <dbReference type="Rhea" id="RHEA-COMP:10288"/>
        <dbReference type="Rhea" id="RHEA-COMP:10289"/>
        <dbReference type="ChEBI" id="CHEBI:15378"/>
        <dbReference type="ChEBI" id="CHEBI:57856"/>
        <dbReference type="ChEBI" id="CHEBI:59789"/>
        <dbReference type="ChEBI" id="CHEBI:74495"/>
        <dbReference type="ChEBI" id="CHEBI:82748"/>
        <dbReference type="EC" id="2.1.1.200"/>
    </reaction>
</comment>
<evidence type="ECO:0000259" key="6">
    <source>
        <dbReference type="Pfam" id="PF00588"/>
    </source>
</evidence>
<dbReference type="KEGG" id="gbi:PG2T_14310"/>
<dbReference type="Gene3D" id="1.10.8.590">
    <property type="match status" value="1"/>
</dbReference>
<dbReference type="FunFam" id="3.40.1280.10:FF:000006">
    <property type="entry name" value="Uncharacterized tRNA/rRNA methyltransferase HI_0380"/>
    <property type="match status" value="1"/>
</dbReference>
<protein>
    <recommendedName>
        <fullName evidence="5">tRNA (cytidine/uridine-2'-O-)-methyltransferase TrmJ</fullName>
        <ecNumber evidence="5">2.1.1.200</ecNumber>
    </recommendedName>
    <alternativeName>
        <fullName evidence="5">tRNA (cytidine(32)/uridine(32)-2'-O)-methyltransferase</fullName>
    </alternativeName>
    <alternativeName>
        <fullName evidence="5">tRNA Cm32/Um32 methyltransferase</fullName>
    </alternativeName>
</protein>
<keyword evidence="2 5" id="KW-0489">Methyltransferase</keyword>
<dbReference type="Pfam" id="PF00588">
    <property type="entry name" value="SpoU_methylase"/>
    <property type="match status" value="1"/>
</dbReference>
<dbReference type="SUPFAM" id="SSF75217">
    <property type="entry name" value="alpha/beta knot"/>
    <property type="match status" value="1"/>
</dbReference>
<evidence type="ECO:0000313" key="7">
    <source>
        <dbReference type="EMBL" id="ANX05237.1"/>
    </source>
</evidence>
<dbReference type="EC" id="2.1.1.200" evidence="5"/>
<dbReference type="EMBL" id="CP014671">
    <property type="protein sequence ID" value="ANX05237.1"/>
    <property type="molecule type" value="Genomic_DNA"/>
</dbReference>
<comment type="function">
    <text evidence="5">Catalyzes the formation of 2'O-methylated cytidine (Cm32) or 2'O-methylated uridine (Um32) at position 32 in tRNA.</text>
</comment>
<proteinExistence type="inferred from homology"/>
<keyword evidence="8" id="KW-1185">Reference proteome</keyword>
<organism evidence="7 8">
    <name type="scientific">Immundisolibacter cernigliae</name>
    <dbReference type="NCBI Taxonomy" id="1810504"/>
    <lineage>
        <taxon>Bacteria</taxon>
        <taxon>Pseudomonadati</taxon>
        <taxon>Pseudomonadota</taxon>
        <taxon>Gammaproteobacteria</taxon>
        <taxon>Immundisolibacterales</taxon>
        <taxon>Immundisolibacteraceae</taxon>
        <taxon>Immundisolibacter</taxon>
    </lineage>
</organism>
<dbReference type="Proteomes" id="UP000092952">
    <property type="component" value="Chromosome"/>
</dbReference>
<dbReference type="GO" id="GO:0002128">
    <property type="term" value="P:tRNA nucleoside ribose methylation"/>
    <property type="evidence" value="ECO:0007669"/>
    <property type="project" value="TreeGrafter"/>
</dbReference>
<sequence length="247" mass="26267">MTALSHIRIVLVGTTHPGNIGAVARAMHNMALTRLYLVQPKFFPHEDATARAAGADQVLRDAVVCDSLPAAIADCTLVVGASARVRSIELPPLDPHACAGQILAHAGNGEAALVFGPEHSGLSNAQLDLCQQRVCIPSNPEFASLNLAAAVQVLAYEIYRQAGAVPVALEPPNPPATRDEVERLFVHLEQTLNALDFLLPNNPQRSMRRLRALVNRAAPDQNEIQILRGILSATGRAIAAADAKSDP</sequence>
<dbReference type="GO" id="GO:0106339">
    <property type="term" value="F:tRNA (cytidine(32)-2'-O)-methyltransferase activity"/>
    <property type="evidence" value="ECO:0007669"/>
    <property type="project" value="RHEA"/>
</dbReference>
<comment type="catalytic activity">
    <reaction evidence="5">
        <text>uridine(32) in tRNA + S-adenosyl-L-methionine = 2'-O-methyluridine(32) in tRNA + S-adenosyl-L-homocysteine + H(+)</text>
        <dbReference type="Rhea" id="RHEA:42936"/>
        <dbReference type="Rhea" id="RHEA-COMP:10107"/>
        <dbReference type="Rhea" id="RHEA-COMP:10290"/>
        <dbReference type="ChEBI" id="CHEBI:15378"/>
        <dbReference type="ChEBI" id="CHEBI:57856"/>
        <dbReference type="ChEBI" id="CHEBI:59789"/>
        <dbReference type="ChEBI" id="CHEBI:65315"/>
        <dbReference type="ChEBI" id="CHEBI:74478"/>
        <dbReference type="EC" id="2.1.1.200"/>
    </reaction>
</comment>
<dbReference type="Gene3D" id="3.40.1280.10">
    <property type="match status" value="1"/>
</dbReference>
<dbReference type="GO" id="GO:0005829">
    <property type="term" value="C:cytosol"/>
    <property type="evidence" value="ECO:0007669"/>
    <property type="project" value="TreeGrafter"/>
</dbReference>
<keyword evidence="5" id="KW-0819">tRNA processing</keyword>
<comment type="similarity">
    <text evidence="1">Belongs to the class IV-like SAM-binding methyltransferase superfamily. RNA methyltransferase TrmH family.</text>
</comment>
<dbReference type="STRING" id="1810504.PG2T_14310"/>
<dbReference type="CDD" id="cd18093">
    <property type="entry name" value="SpoU-like_TrmJ"/>
    <property type="match status" value="1"/>
</dbReference>